<evidence type="ECO:0000259" key="11">
    <source>
        <dbReference type="PROSITE" id="PS50174"/>
    </source>
</evidence>
<keyword evidence="13" id="KW-1185">Reference proteome</keyword>
<dbReference type="GO" id="GO:0006364">
    <property type="term" value="P:rRNA processing"/>
    <property type="evidence" value="ECO:0007669"/>
    <property type="project" value="UniProtKB-KW"/>
</dbReference>
<keyword evidence="3" id="KW-0698">rRNA processing</keyword>
<feature type="compositionally biased region" description="Low complexity" evidence="10">
    <location>
        <begin position="168"/>
        <end position="179"/>
    </location>
</feature>
<accession>A0A1V6PJL5</accession>
<organism evidence="12 13">
    <name type="scientific">Penicillium decumbens</name>
    <dbReference type="NCBI Taxonomy" id="69771"/>
    <lineage>
        <taxon>Eukaryota</taxon>
        <taxon>Fungi</taxon>
        <taxon>Dikarya</taxon>
        <taxon>Ascomycota</taxon>
        <taxon>Pezizomycotina</taxon>
        <taxon>Eurotiomycetes</taxon>
        <taxon>Eurotiomycetidae</taxon>
        <taxon>Eurotiales</taxon>
        <taxon>Aspergillaceae</taxon>
        <taxon>Penicillium</taxon>
    </lineage>
</organism>
<dbReference type="PANTHER" id="PTHR23149:SF31">
    <property type="entry name" value="PROTEIN PXR1"/>
    <property type="match status" value="1"/>
</dbReference>
<feature type="region of interest" description="Disordered" evidence="10">
    <location>
        <begin position="142"/>
        <end position="243"/>
    </location>
</feature>
<comment type="caution">
    <text evidence="12">The sequence shown here is derived from an EMBL/GenBank/DDBJ whole genome shotgun (WGS) entry which is preliminary data.</text>
</comment>
<evidence type="ECO:0000313" key="12">
    <source>
        <dbReference type="EMBL" id="OQD77230.1"/>
    </source>
</evidence>
<feature type="region of interest" description="Disordered" evidence="10">
    <location>
        <begin position="1"/>
        <end position="20"/>
    </location>
</feature>
<evidence type="ECO:0000313" key="13">
    <source>
        <dbReference type="Proteomes" id="UP000191522"/>
    </source>
</evidence>
<dbReference type="AlphaFoldDB" id="A0A1V6PJL5"/>
<evidence type="ECO:0000256" key="9">
    <source>
        <dbReference type="ARBA" id="ARBA00043878"/>
    </source>
</evidence>
<reference evidence="13" key="1">
    <citation type="journal article" date="2017" name="Nat. Microbiol.">
        <title>Global analysis of biosynthetic gene clusters reveals vast potential of secondary metabolite production in Penicillium species.</title>
        <authorList>
            <person name="Nielsen J.C."/>
            <person name="Grijseels S."/>
            <person name="Prigent S."/>
            <person name="Ji B."/>
            <person name="Dainat J."/>
            <person name="Nielsen K.F."/>
            <person name="Frisvad J.C."/>
            <person name="Workman M."/>
            <person name="Nielsen J."/>
        </authorList>
    </citation>
    <scope>NUCLEOTIDE SEQUENCE [LARGE SCALE GENOMIC DNA]</scope>
    <source>
        <strain evidence="13">IBT 11843</strain>
    </source>
</reference>
<evidence type="ECO:0000256" key="8">
    <source>
        <dbReference type="ARBA" id="ARBA00041961"/>
    </source>
</evidence>
<feature type="compositionally biased region" description="Basic residues" evidence="10">
    <location>
        <begin position="206"/>
        <end position="215"/>
    </location>
</feature>
<comment type="subcellular location">
    <subcellularLocation>
        <location evidence="1">Nucleus</location>
        <location evidence="1">Nucleolus</location>
    </subcellularLocation>
</comment>
<dbReference type="PANTHER" id="PTHR23149">
    <property type="entry name" value="G PATCH DOMAIN CONTAINING PROTEIN"/>
    <property type="match status" value="1"/>
</dbReference>
<dbReference type="Pfam" id="PF01585">
    <property type="entry name" value="G-patch"/>
    <property type="match status" value="1"/>
</dbReference>
<dbReference type="Proteomes" id="UP000191522">
    <property type="component" value="Unassembled WGS sequence"/>
</dbReference>
<evidence type="ECO:0000256" key="6">
    <source>
        <dbReference type="ARBA" id="ARBA00040137"/>
    </source>
</evidence>
<evidence type="ECO:0000256" key="1">
    <source>
        <dbReference type="ARBA" id="ARBA00004604"/>
    </source>
</evidence>
<protein>
    <recommendedName>
        <fullName evidence="7">Protein PXR1</fullName>
    </recommendedName>
    <alternativeName>
        <fullName evidence="8">PinX1-related protein 1</fullName>
    </alternativeName>
    <alternativeName>
        <fullName evidence="6">Protein pxr1</fullName>
    </alternativeName>
</protein>
<feature type="compositionally biased region" description="Basic and acidic residues" evidence="10">
    <location>
        <begin position="145"/>
        <end position="163"/>
    </location>
</feature>
<dbReference type="SMART" id="SM00443">
    <property type="entry name" value="G_patch"/>
    <property type="match status" value="1"/>
</dbReference>
<evidence type="ECO:0000256" key="2">
    <source>
        <dbReference type="ARBA" id="ARBA00022517"/>
    </source>
</evidence>
<evidence type="ECO:0000256" key="7">
    <source>
        <dbReference type="ARBA" id="ARBA00040376"/>
    </source>
</evidence>
<proteinExistence type="inferred from homology"/>
<dbReference type="GO" id="GO:0005730">
    <property type="term" value="C:nucleolus"/>
    <property type="evidence" value="ECO:0007669"/>
    <property type="project" value="UniProtKB-SubCell"/>
</dbReference>
<evidence type="ECO:0000256" key="3">
    <source>
        <dbReference type="ARBA" id="ARBA00022552"/>
    </source>
</evidence>
<evidence type="ECO:0000256" key="10">
    <source>
        <dbReference type="SAM" id="MobiDB-lite"/>
    </source>
</evidence>
<dbReference type="GO" id="GO:0003676">
    <property type="term" value="F:nucleic acid binding"/>
    <property type="evidence" value="ECO:0007669"/>
    <property type="project" value="InterPro"/>
</dbReference>
<keyword evidence="4" id="KW-0539">Nucleus</keyword>
<name>A0A1V6PJL5_PENDC</name>
<dbReference type="PROSITE" id="PS50174">
    <property type="entry name" value="G_PATCH"/>
    <property type="match status" value="1"/>
</dbReference>
<feature type="compositionally biased region" description="Basic residues" evidence="10">
    <location>
        <begin position="1"/>
        <end position="11"/>
    </location>
</feature>
<feature type="compositionally biased region" description="Basic and acidic residues" evidence="10">
    <location>
        <begin position="186"/>
        <end position="198"/>
    </location>
</feature>
<evidence type="ECO:0000256" key="4">
    <source>
        <dbReference type="ARBA" id="ARBA00023242"/>
    </source>
</evidence>
<dbReference type="OrthoDB" id="29523at2759"/>
<dbReference type="OMA" id="PCWDQSS"/>
<dbReference type="EMBL" id="MDYL01000003">
    <property type="protein sequence ID" value="OQD77230.1"/>
    <property type="molecule type" value="Genomic_DNA"/>
</dbReference>
<evidence type="ECO:0000256" key="5">
    <source>
        <dbReference type="ARBA" id="ARBA00038007"/>
    </source>
</evidence>
<gene>
    <name evidence="12" type="ORF">PENDEC_c003G05433</name>
</gene>
<comment type="similarity">
    <text evidence="5">Belongs to the PINX1 family.</text>
</comment>
<dbReference type="InterPro" id="IPR000467">
    <property type="entry name" value="G_patch_dom"/>
</dbReference>
<feature type="domain" description="G-patch" evidence="11">
    <location>
        <begin position="25"/>
        <end position="79"/>
    </location>
</feature>
<dbReference type="STRING" id="69771.A0A1V6PJL5"/>
<comment type="function">
    <text evidence="9">Involved in rRNA-processing at A0, A1 and A2 sites and negatively regulates telomerase.</text>
</comment>
<sequence length="282" mass="30549">MGLAAPRKKTKISHDPNNTKWARATSGFGHRIMSAQGWTPGSRLGAENAAHADFLTAASTSHIKVTLKDDNLGLGARAGRLGEPTGLDAFKGLLGRLNGKSDVELQQDQRKRDDVVLARYVAMKFPEVRFVRGGLLTQQKLDALPPKDETQKTEAKAGGKEASEVDFSSSDTSTAACKSSKSKSKSSKESRSEGKDAESSSISELKKKKKSKKRKADAAEDSEESQPESSSSTTANTVKVSTVRERLPIGRHVFRGRHIAQKKKALLDDKSLNEIFMVKAKA</sequence>
<dbReference type="InterPro" id="IPR050656">
    <property type="entry name" value="PINX1"/>
</dbReference>
<keyword evidence="2" id="KW-0690">Ribosome biogenesis</keyword>